<dbReference type="RefSeq" id="WP_135646448.1">
    <property type="nucleotide sequence ID" value="NZ_RQGC01000009.1"/>
</dbReference>
<organism evidence="1 2">
    <name type="scientific">Leptospira langatensis</name>
    <dbReference type="NCBI Taxonomy" id="2484983"/>
    <lineage>
        <taxon>Bacteria</taxon>
        <taxon>Pseudomonadati</taxon>
        <taxon>Spirochaetota</taxon>
        <taxon>Spirochaetia</taxon>
        <taxon>Leptospirales</taxon>
        <taxon>Leptospiraceae</taxon>
        <taxon>Leptospira</taxon>
    </lineage>
</organism>
<reference evidence="2" key="1">
    <citation type="journal article" date="2019" name="PLoS Negl. Trop. Dis.">
        <title>Revisiting the worldwide diversity of Leptospira species in the environment.</title>
        <authorList>
            <person name="Vincent A.T."/>
            <person name="Schiettekatte O."/>
            <person name="Bourhy P."/>
            <person name="Veyrier F.J."/>
            <person name="Picardeau M."/>
        </authorList>
    </citation>
    <scope>NUCLEOTIDE SEQUENCE [LARGE SCALE GENOMIC DNA]</scope>
    <source>
        <strain evidence="2">201702690</strain>
    </source>
</reference>
<dbReference type="Proteomes" id="UP000297273">
    <property type="component" value="Unassembled WGS sequence"/>
</dbReference>
<dbReference type="EMBL" id="RQGC01000009">
    <property type="protein sequence ID" value="TGL39674.1"/>
    <property type="molecule type" value="Genomic_DNA"/>
</dbReference>
<dbReference type="Gene3D" id="3.90.320.10">
    <property type="match status" value="1"/>
</dbReference>
<name>A0ABY2M9B6_9LEPT</name>
<comment type="caution">
    <text evidence="1">The sequence shown here is derived from an EMBL/GenBank/DDBJ whole genome shotgun (WGS) entry which is preliminary data.</text>
</comment>
<keyword evidence="2" id="KW-1185">Reference proteome</keyword>
<proteinExistence type="predicted"/>
<dbReference type="InterPro" id="IPR011604">
    <property type="entry name" value="PDDEXK-like_dom_sf"/>
</dbReference>
<protein>
    <recommendedName>
        <fullName evidence="3">PD-(D/E)XK endonuclease-like domain-containing protein</fullName>
    </recommendedName>
</protein>
<sequence>MEYTNKFNIPEPIVKAIMARESKYSKGDAKYSITELQNPPRIIHLKKRHSKEIVRDISEFIKSWKGSLMHADIEKHEAGHVVTGRVFIEIGGVKVSGHPDSYDANEEHLSDYKETSVYSYTSGNKDQDYAFQTNEYAVIYREVLNFGVKKVSITFSFSDWKLSDYLKNPDKYPPPILTLELDLWDHEKAKELLESKVFQAEMYESYSNDELPECSDADKWMSAPFFKVFKEGNKTAVAGGSRFASREEAEQFIADLMQKDAEKTKKGPAPIYRIDEIKSVPKRCLHWCDVRDFCCYAPPKTDLVEVED</sequence>
<evidence type="ECO:0000313" key="2">
    <source>
        <dbReference type="Proteomes" id="UP000297273"/>
    </source>
</evidence>
<gene>
    <name evidence="1" type="ORF">EHQ53_14225</name>
</gene>
<evidence type="ECO:0000313" key="1">
    <source>
        <dbReference type="EMBL" id="TGL39674.1"/>
    </source>
</evidence>
<accession>A0ABY2M9B6</accession>
<evidence type="ECO:0008006" key="3">
    <source>
        <dbReference type="Google" id="ProtNLM"/>
    </source>
</evidence>